<evidence type="ECO:0000259" key="2">
    <source>
        <dbReference type="PROSITE" id="PS51272"/>
    </source>
</evidence>
<evidence type="ECO:0000256" key="1">
    <source>
        <dbReference type="SAM" id="Phobius"/>
    </source>
</evidence>
<proteinExistence type="predicted"/>
<keyword evidence="1" id="KW-0472">Membrane</keyword>
<organism evidence="3 4">
    <name type="scientific">Caldicellulosiruptor acetigenus 6A</name>
    <dbReference type="NCBI Taxonomy" id="632516"/>
    <lineage>
        <taxon>Bacteria</taxon>
        <taxon>Bacillati</taxon>
        <taxon>Bacillota</taxon>
        <taxon>Bacillota incertae sedis</taxon>
        <taxon>Caldicellulosiruptorales</taxon>
        <taxon>Caldicellulosiruptoraceae</taxon>
        <taxon>Caldicellulosiruptor</taxon>
    </lineage>
</organism>
<evidence type="ECO:0000313" key="4">
    <source>
        <dbReference type="Proteomes" id="UP000009257"/>
    </source>
</evidence>
<dbReference type="RefSeq" id="WP_014042113.1">
    <property type="nucleotide sequence ID" value="NC_015949.1"/>
</dbReference>
<dbReference type="InterPro" id="IPR001119">
    <property type="entry name" value="SLH_dom"/>
</dbReference>
<reference evidence="3 4" key="1">
    <citation type="submission" date="2011-08" db="EMBL/GenBank/DDBJ databases">
        <title>Complete sequence of Caldicellulosiruptor lactoaceticus 6A.</title>
        <authorList>
            <consortium name="US DOE Joint Genome Institute"/>
            <person name="Lucas S."/>
            <person name="Han J."/>
            <person name="Lapidus A."/>
            <person name="Cheng J.-F."/>
            <person name="Goodwin L."/>
            <person name="Pitluck S."/>
            <person name="Peters L."/>
            <person name="Davenport K."/>
            <person name="Detter J.C."/>
            <person name="Han C."/>
            <person name="Tapia R."/>
            <person name="Land M."/>
            <person name="Hauser L."/>
            <person name="Kyrpides N."/>
            <person name="Ivanova N."/>
            <person name="Ovchinnikova G."/>
            <person name="Pagani I."/>
            <person name="Blumer-Schuette S.E."/>
            <person name="Kelly R.M."/>
            <person name="Woyke T."/>
        </authorList>
    </citation>
    <scope>NUCLEOTIDE SEQUENCE [LARGE SCALE GENOMIC DNA]</scope>
    <source>
        <strain evidence="3 4">6A</strain>
    </source>
</reference>
<dbReference type="KEGG" id="clc:Calla_0562"/>
<keyword evidence="1" id="KW-1133">Transmembrane helix</keyword>
<dbReference type="HOGENOM" id="CLU_451786_0_0_9"/>
<name>G2PYZ5_9FIRM</name>
<gene>
    <name evidence="3" type="ORF">Calla_0562</name>
</gene>
<feature type="domain" description="SLH" evidence="2">
    <location>
        <begin position="254"/>
        <end position="332"/>
    </location>
</feature>
<accession>G2PYZ5</accession>
<sequence length="604" mass="69332">MVRARRNLVKTIIAMLITAGMLMAVCMPNITLANSTNAPKVTWEYIPDNTPVPLYIGANINMPYPYGERVPVIGKNYMGYKQWLRRNAYKGIEDAFRDLYGWVEVQPRMVDWDKYAKSSDISIDYIHDVIVYNSSYPTKSAISDAPIKYFIPTKAVSIANIVNSYNNVKAMKVIFKEDIDRVNRAAGGKDGESRGMMNFPYILNWDEVFKKNSTVKPQFAQRGIYSLSLAFFLVGGVNNRIVFNATRSQLGYIASKFYADVNPNDVYAPMVTIATVSQCLDGYKKVTIDPKTKKKVYSKENYFRPDAPIIRKELLEMLNQTVNHVNAEDLGGYVVLTIPGYSLETLLGYFAPSDLLTKVKTKFKIKDDLTAIRFILRYTPEYWDYDINLLYKPVSRFEFIVSLAYALGLQLIPVNDSLVKIKNIIPQYDDSIALKEPGSFYYITNLKTLPLSYRFKKVKFDDITKYLNSKYVWSGEIISNIPTRSGLLKKPFKTVSKAAGFPAAAQAYEVMVKKGIVDITMAKQYVDSVLAYWDFLRVLPGCPKYPDTKWWLSPITRKEALILMEVLTAYYTYYRWYFVPAVKDGKVEPTRERLFEFDKVLLKW</sequence>
<dbReference type="Proteomes" id="UP000009257">
    <property type="component" value="Chromosome"/>
</dbReference>
<keyword evidence="1" id="KW-0812">Transmembrane</keyword>
<protein>
    <recommendedName>
        <fullName evidence="2">SLH domain-containing protein</fullName>
    </recommendedName>
</protein>
<feature type="transmembrane region" description="Helical" evidence="1">
    <location>
        <begin position="12"/>
        <end position="32"/>
    </location>
</feature>
<evidence type="ECO:0000313" key="3">
    <source>
        <dbReference type="EMBL" id="AEM73216.1"/>
    </source>
</evidence>
<dbReference type="EMBL" id="CP003001">
    <property type="protein sequence ID" value="AEM73216.1"/>
    <property type="molecule type" value="Genomic_DNA"/>
</dbReference>
<dbReference type="PROSITE" id="PS51272">
    <property type="entry name" value="SLH"/>
    <property type="match status" value="1"/>
</dbReference>
<dbReference type="AlphaFoldDB" id="G2PYZ5"/>